<feature type="domain" description="Trafficking protein particle complex subunit 13 N-terminal" evidence="2">
    <location>
        <begin position="7"/>
        <end position="187"/>
    </location>
</feature>
<evidence type="ECO:0000259" key="2">
    <source>
        <dbReference type="Pfam" id="PF06159"/>
    </source>
</evidence>
<keyword evidence="5" id="KW-1185">Reference proteome</keyword>
<dbReference type="PANTHER" id="PTHR13134:SF3">
    <property type="entry name" value="TRAFFICKING PROTEIN PARTICLE COMPLEX SUBUNIT 13"/>
    <property type="match status" value="1"/>
</dbReference>
<evidence type="ECO:0000313" key="4">
    <source>
        <dbReference type="EMBL" id="KAF9792275.1"/>
    </source>
</evidence>
<dbReference type="InterPro" id="IPR055427">
    <property type="entry name" value="TRAPPC13_N"/>
</dbReference>
<comment type="caution">
    <text evidence="4">The sequence shown here is derived from an EMBL/GenBank/DDBJ whole genome shotgun (WGS) entry which is preliminary data.</text>
</comment>
<feature type="compositionally biased region" description="Low complexity" evidence="1">
    <location>
        <begin position="351"/>
        <end position="364"/>
    </location>
</feature>
<reference evidence="4" key="2">
    <citation type="submission" date="2020-11" db="EMBL/GenBank/DDBJ databases">
        <authorList>
            <consortium name="DOE Joint Genome Institute"/>
            <person name="Kuo A."/>
            <person name="Miyauchi S."/>
            <person name="Kiss E."/>
            <person name="Drula E."/>
            <person name="Kohler A."/>
            <person name="Sanchez-Garcia M."/>
            <person name="Andreopoulos B."/>
            <person name="Barry K.W."/>
            <person name="Bonito G."/>
            <person name="Buee M."/>
            <person name="Carver A."/>
            <person name="Chen C."/>
            <person name="Cichocki N."/>
            <person name="Clum A."/>
            <person name="Culley D."/>
            <person name="Crous P.W."/>
            <person name="Fauchery L."/>
            <person name="Girlanda M."/>
            <person name="Hayes R."/>
            <person name="Keri Z."/>
            <person name="Labutti K."/>
            <person name="Lipzen A."/>
            <person name="Lombard V."/>
            <person name="Magnuson J."/>
            <person name="Maillard F."/>
            <person name="Morin E."/>
            <person name="Murat C."/>
            <person name="Nolan M."/>
            <person name="Ohm R."/>
            <person name="Pangilinan J."/>
            <person name="Pereira M."/>
            <person name="Perotto S."/>
            <person name="Peter M."/>
            <person name="Riley R."/>
            <person name="Sitrit Y."/>
            <person name="Stielow B."/>
            <person name="Szollosi G."/>
            <person name="Zifcakova L."/>
            <person name="Stursova M."/>
            <person name="Spatafora J.W."/>
            <person name="Tedersoo L."/>
            <person name="Vaario L.-M."/>
            <person name="Yamada A."/>
            <person name="Yan M."/>
            <person name="Wang P."/>
            <person name="Xu J."/>
            <person name="Bruns T."/>
            <person name="Baldrian P."/>
            <person name="Vilgalys R."/>
            <person name="Henrissat B."/>
            <person name="Grigoriev I.V."/>
            <person name="Hibbett D."/>
            <person name="Nagy L.G."/>
            <person name="Martin F.M."/>
        </authorList>
    </citation>
    <scope>NUCLEOTIDE SEQUENCE</scope>
    <source>
        <strain evidence="4">UH-Tt-Lm1</strain>
    </source>
</reference>
<dbReference type="GO" id="GO:1990072">
    <property type="term" value="C:TRAPPIII protein complex"/>
    <property type="evidence" value="ECO:0007669"/>
    <property type="project" value="TreeGrafter"/>
</dbReference>
<reference evidence="4" key="1">
    <citation type="journal article" date="2020" name="Nat. Commun.">
        <title>Large-scale genome sequencing of mycorrhizal fungi provides insights into the early evolution of symbiotic traits.</title>
        <authorList>
            <person name="Miyauchi S."/>
            <person name="Kiss E."/>
            <person name="Kuo A."/>
            <person name="Drula E."/>
            <person name="Kohler A."/>
            <person name="Sanchez-Garcia M."/>
            <person name="Morin E."/>
            <person name="Andreopoulos B."/>
            <person name="Barry K.W."/>
            <person name="Bonito G."/>
            <person name="Buee M."/>
            <person name="Carver A."/>
            <person name="Chen C."/>
            <person name="Cichocki N."/>
            <person name="Clum A."/>
            <person name="Culley D."/>
            <person name="Crous P.W."/>
            <person name="Fauchery L."/>
            <person name="Girlanda M."/>
            <person name="Hayes R.D."/>
            <person name="Keri Z."/>
            <person name="LaButti K."/>
            <person name="Lipzen A."/>
            <person name="Lombard V."/>
            <person name="Magnuson J."/>
            <person name="Maillard F."/>
            <person name="Murat C."/>
            <person name="Nolan M."/>
            <person name="Ohm R.A."/>
            <person name="Pangilinan J."/>
            <person name="Pereira M.F."/>
            <person name="Perotto S."/>
            <person name="Peter M."/>
            <person name="Pfister S."/>
            <person name="Riley R."/>
            <person name="Sitrit Y."/>
            <person name="Stielow J.B."/>
            <person name="Szollosi G."/>
            <person name="Zifcakova L."/>
            <person name="Stursova M."/>
            <person name="Spatafora J.W."/>
            <person name="Tedersoo L."/>
            <person name="Vaario L.M."/>
            <person name="Yamada A."/>
            <person name="Yan M."/>
            <person name="Wang P."/>
            <person name="Xu J."/>
            <person name="Bruns T."/>
            <person name="Baldrian P."/>
            <person name="Vilgalys R."/>
            <person name="Dunand C."/>
            <person name="Henrissat B."/>
            <person name="Grigoriev I.V."/>
            <person name="Hibbett D."/>
            <person name="Nagy L.G."/>
            <person name="Martin F.M."/>
        </authorList>
    </citation>
    <scope>NUCLEOTIDE SEQUENCE</scope>
    <source>
        <strain evidence="4">UH-Tt-Lm1</strain>
    </source>
</reference>
<proteinExistence type="predicted"/>
<dbReference type="InterPro" id="IPR010378">
    <property type="entry name" value="TRAPPC13"/>
</dbReference>
<protein>
    <submittedName>
        <fullName evidence="4">DUF974-domain-containing protein</fullName>
    </submittedName>
</protein>
<sequence>MEGTGQHLLALKVMRVSRPTLASAWEPFYSSSPSFSARSTAAVVSLQGKDPLPVHPKSLRDLTNASDMLTLPSSFGAIQLGETFSSCLAVSNEADEDIPGVRLTVEIQTATTKVLLAELTAGSNGVLKGGDTLESIVHHEIKELGQHVLACTVQYKLSPGARRPVRTEENEKDPSMQLFRKFYKFAVTNPLSVKTKVHLPRSPSALLSRSEREKVFLEVHIQNLTQDALWFQRIGFECADGWDVEDINTGTGDSHDGLFVGDDALMQPQDMRQYIYILAPKVLLDLPTMYAPGSVVPLGRLDIAWRSSFGEPGRLLTSMLSRRIPLMASTTPAPALPLHMQKSGSVGGSNTPPRSRSPQPSYRPQTPPVSGRTQSPAPFAPRVSRAGTMPMSPPTPAMALPMIPSASVDLVVVDFPRGSIAVDKLFQLTCRLTVSAPVQEEVGRNVSFVIQHLFPIRTTVVGPPQYQDVTRRRDSIALGSGQSTPSPTGTPPRGHFSFSESLAQRLLVVSPRVMYKDEAENEGGGENEAIALPSPFALTEEVAKKRGASPAGASAFPLEMENEGGETVSREFKLEYFAFKKGFCTVGGLRVLIVGEGAVASVVKEWNVIGEMWVK</sequence>
<evidence type="ECO:0000259" key="3">
    <source>
        <dbReference type="Pfam" id="PF23647"/>
    </source>
</evidence>
<dbReference type="Pfam" id="PF23647">
    <property type="entry name" value="TRAPPC13_M"/>
    <property type="match status" value="1"/>
</dbReference>
<dbReference type="Pfam" id="PF06159">
    <property type="entry name" value="TRAPPC13_N"/>
    <property type="match status" value="1"/>
</dbReference>
<feature type="domain" description="Trafficking protein particle complex subunit 13 middle" evidence="3">
    <location>
        <begin position="191"/>
        <end position="325"/>
    </location>
</feature>
<evidence type="ECO:0000256" key="1">
    <source>
        <dbReference type="SAM" id="MobiDB-lite"/>
    </source>
</evidence>
<dbReference type="InterPro" id="IPR055429">
    <property type="entry name" value="TRAPPC13_M"/>
</dbReference>
<dbReference type="PANTHER" id="PTHR13134">
    <property type="entry name" value="TRAFFICKING PROTEIN PARTICLE COMPLEX SUBUNIT 13"/>
    <property type="match status" value="1"/>
</dbReference>
<feature type="region of interest" description="Disordered" evidence="1">
    <location>
        <begin position="331"/>
        <end position="392"/>
    </location>
</feature>
<evidence type="ECO:0000313" key="5">
    <source>
        <dbReference type="Proteomes" id="UP000736335"/>
    </source>
</evidence>
<accession>A0A9P6HPW9</accession>
<dbReference type="EMBL" id="WIUZ02000001">
    <property type="protein sequence ID" value="KAF9792275.1"/>
    <property type="molecule type" value="Genomic_DNA"/>
</dbReference>
<dbReference type="AlphaFoldDB" id="A0A9P6HPW9"/>
<gene>
    <name evidence="4" type="ORF">BJ322DRAFT_1150101</name>
</gene>
<organism evidence="4 5">
    <name type="scientific">Thelephora terrestris</name>
    <dbReference type="NCBI Taxonomy" id="56493"/>
    <lineage>
        <taxon>Eukaryota</taxon>
        <taxon>Fungi</taxon>
        <taxon>Dikarya</taxon>
        <taxon>Basidiomycota</taxon>
        <taxon>Agaricomycotina</taxon>
        <taxon>Agaricomycetes</taxon>
        <taxon>Thelephorales</taxon>
        <taxon>Thelephoraceae</taxon>
        <taxon>Thelephora</taxon>
    </lineage>
</organism>
<name>A0A9P6HPW9_9AGAM</name>
<dbReference type="Proteomes" id="UP000736335">
    <property type="component" value="Unassembled WGS sequence"/>
</dbReference>
<dbReference type="OrthoDB" id="10250284at2759"/>